<dbReference type="Pfam" id="PF05494">
    <property type="entry name" value="MlaC"/>
    <property type="match status" value="1"/>
</dbReference>
<dbReference type="PIRSF" id="PIRSF004649">
    <property type="entry name" value="MlaC"/>
    <property type="match status" value="1"/>
</dbReference>
<gene>
    <name evidence="1" type="ORF">METZ01_LOCUS7209</name>
</gene>
<organism evidence="1">
    <name type="scientific">marine metagenome</name>
    <dbReference type="NCBI Taxonomy" id="408172"/>
    <lineage>
        <taxon>unclassified sequences</taxon>
        <taxon>metagenomes</taxon>
        <taxon>ecological metagenomes</taxon>
    </lineage>
</organism>
<dbReference type="AlphaFoldDB" id="A0A381NII1"/>
<protein>
    <submittedName>
        <fullName evidence="1">Uncharacterized protein</fullName>
    </submittedName>
</protein>
<dbReference type="EMBL" id="UINC01000383">
    <property type="protein sequence ID" value="SUZ54355.1"/>
    <property type="molecule type" value="Genomic_DNA"/>
</dbReference>
<dbReference type="PANTHER" id="PTHR36573">
    <property type="entry name" value="INTERMEMBRANE PHOSPHOLIPID TRANSPORT SYSTEM BINDING PROTEIN MLAC"/>
    <property type="match status" value="1"/>
</dbReference>
<sequence>MTRKILQAGTILFFFLLSLAGDVFANSPITSELKQTIDKVIQIVSDPDLKKTPKLRREKLRKTIGFRFNYNQMVRRSLARNYKNRTNKEREEFTGLFKKLLENSYASKIENYQDETINYVDEKVKGKYALVKTEIVRKDGTIDVDYKLIKEDGRWTVYDFVIEEVSLIRNYRSQFSKIIKTESYGALVAKLTKKIKDLESKQDKDSENL</sequence>
<dbReference type="PANTHER" id="PTHR36573:SF1">
    <property type="entry name" value="INTERMEMBRANE PHOSPHOLIPID TRANSPORT SYSTEM BINDING PROTEIN MLAC"/>
    <property type="match status" value="1"/>
</dbReference>
<evidence type="ECO:0000313" key="1">
    <source>
        <dbReference type="EMBL" id="SUZ54355.1"/>
    </source>
</evidence>
<name>A0A381NII1_9ZZZZ</name>
<dbReference type="InterPro" id="IPR042245">
    <property type="entry name" value="Tgt2/MlaC_sf"/>
</dbReference>
<dbReference type="InterPro" id="IPR008869">
    <property type="entry name" value="MlaC/ttg2D"/>
</dbReference>
<accession>A0A381NII1</accession>
<dbReference type="Gene3D" id="3.10.450.710">
    <property type="entry name" value="Tgt2/MlaC"/>
    <property type="match status" value="1"/>
</dbReference>
<proteinExistence type="predicted"/>
<reference evidence="1" key="1">
    <citation type="submission" date="2018-05" db="EMBL/GenBank/DDBJ databases">
        <authorList>
            <person name="Lanie J.A."/>
            <person name="Ng W.-L."/>
            <person name="Kazmierczak K.M."/>
            <person name="Andrzejewski T.M."/>
            <person name="Davidsen T.M."/>
            <person name="Wayne K.J."/>
            <person name="Tettelin H."/>
            <person name="Glass J.I."/>
            <person name="Rusch D."/>
            <person name="Podicherti R."/>
            <person name="Tsui H.-C.T."/>
            <person name="Winkler M.E."/>
        </authorList>
    </citation>
    <scope>NUCLEOTIDE SEQUENCE</scope>
</reference>